<keyword evidence="2" id="KW-1185">Reference proteome</keyword>
<evidence type="ECO:0000313" key="1">
    <source>
        <dbReference type="EMBL" id="KAI8567569.1"/>
    </source>
</evidence>
<accession>A0ACC0PR12</accession>
<dbReference type="Proteomes" id="UP001062846">
    <property type="component" value="Chromosome 2"/>
</dbReference>
<proteinExistence type="predicted"/>
<gene>
    <name evidence="1" type="ORF">RHMOL_Rhmol02G0132100</name>
</gene>
<protein>
    <submittedName>
        <fullName evidence="1">Uncharacterized protein</fullName>
    </submittedName>
</protein>
<name>A0ACC0PR12_RHOML</name>
<evidence type="ECO:0000313" key="2">
    <source>
        <dbReference type="Proteomes" id="UP001062846"/>
    </source>
</evidence>
<reference evidence="1" key="1">
    <citation type="submission" date="2022-02" db="EMBL/GenBank/DDBJ databases">
        <title>Plant Genome Project.</title>
        <authorList>
            <person name="Zhang R.-G."/>
        </authorList>
    </citation>
    <scope>NUCLEOTIDE SEQUENCE</scope>
    <source>
        <strain evidence="1">AT1</strain>
    </source>
</reference>
<dbReference type="EMBL" id="CM046389">
    <property type="protein sequence ID" value="KAI8567569.1"/>
    <property type="molecule type" value="Genomic_DNA"/>
</dbReference>
<comment type="caution">
    <text evidence="1">The sequence shown here is derived from an EMBL/GenBank/DDBJ whole genome shotgun (WGS) entry which is preliminary data.</text>
</comment>
<sequence length="122" mass="13636">MTEKRFHYVVFVGKVPGIYESWIACSKQVTCFPGAVFKKYPSLEEAKNAWSVFVESHSNVQLPSAQRAQLPTDYPPLLVPVQASMDGQAPCKLPKLCAYIAMFFLGAIVGILIVLIVMYIFF</sequence>
<organism evidence="1 2">
    <name type="scientific">Rhododendron molle</name>
    <name type="common">Chinese azalea</name>
    <name type="synonym">Azalea mollis</name>
    <dbReference type="NCBI Taxonomy" id="49168"/>
    <lineage>
        <taxon>Eukaryota</taxon>
        <taxon>Viridiplantae</taxon>
        <taxon>Streptophyta</taxon>
        <taxon>Embryophyta</taxon>
        <taxon>Tracheophyta</taxon>
        <taxon>Spermatophyta</taxon>
        <taxon>Magnoliopsida</taxon>
        <taxon>eudicotyledons</taxon>
        <taxon>Gunneridae</taxon>
        <taxon>Pentapetalae</taxon>
        <taxon>asterids</taxon>
        <taxon>Ericales</taxon>
        <taxon>Ericaceae</taxon>
        <taxon>Ericoideae</taxon>
        <taxon>Rhodoreae</taxon>
        <taxon>Rhododendron</taxon>
    </lineage>
</organism>